<sequence length="344" mass="38902">MSEQNAVAPQCWSKLLCLAQSANDGSGDKSSQLMSTEDRKFVESAMAEAVQLTDPVKHMTKYIEQLKLMKDPSKDDVNIIAEIVENLEDLVCDIDLAADFCKLGGLVEVIRILKSDCDSVRCEVARLISLLAQNNPYVQNIMLETDLLPYLLTVLEEIEASEDLVSRTLSGLSAIVRAHEKAFNQFRKLNGLEKIVDVFQQSINNNNLKIANKAVLITTSIATSLGPDVKRYNVLSILFRMALQLSPDSVGCSYFFDYLMNNIVDKERDDNDLTNGDEFKISYMELDIECKQQFHEFLERHLEHEEQPSNELQNFLTRIRKKVNMVPSKETRNLKLGEGLSSNL</sequence>
<dbReference type="PANTHER" id="PTHR19316">
    <property type="entry name" value="PROTEIN FOLDING REGULATOR"/>
    <property type="match status" value="1"/>
</dbReference>
<dbReference type="GO" id="GO:0005783">
    <property type="term" value="C:endoplasmic reticulum"/>
    <property type="evidence" value="ECO:0007669"/>
    <property type="project" value="TreeGrafter"/>
</dbReference>
<accession>A0A915PW64</accession>
<keyword evidence="1" id="KW-1185">Reference proteome</keyword>
<evidence type="ECO:0000313" key="1">
    <source>
        <dbReference type="Proteomes" id="UP000887581"/>
    </source>
</evidence>
<organism evidence="1 2">
    <name type="scientific">Setaria digitata</name>
    <dbReference type="NCBI Taxonomy" id="48799"/>
    <lineage>
        <taxon>Eukaryota</taxon>
        <taxon>Metazoa</taxon>
        <taxon>Ecdysozoa</taxon>
        <taxon>Nematoda</taxon>
        <taxon>Chromadorea</taxon>
        <taxon>Rhabditida</taxon>
        <taxon>Spirurina</taxon>
        <taxon>Spiruromorpha</taxon>
        <taxon>Filarioidea</taxon>
        <taxon>Setariidae</taxon>
        <taxon>Setaria</taxon>
    </lineage>
</organism>
<proteinExistence type="predicted"/>
<dbReference type="Proteomes" id="UP000887581">
    <property type="component" value="Unplaced"/>
</dbReference>
<dbReference type="InterPro" id="IPR016024">
    <property type="entry name" value="ARM-type_fold"/>
</dbReference>
<dbReference type="Gene3D" id="1.25.10.10">
    <property type="entry name" value="Leucine-rich Repeat Variant"/>
    <property type="match status" value="1"/>
</dbReference>
<evidence type="ECO:0000313" key="2">
    <source>
        <dbReference type="WBParaSite" id="sdigi.contig30.g2239.t1"/>
    </source>
</evidence>
<dbReference type="GO" id="GO:0000774">
    <property type="term" value="F:adenyl-nucleotide exchange factor activity"/>
    <property type="evidence" value="ECO:0007669"/>
    <property type="project" value="TreeGrafter"/>
</dbReference>
<dbReference type="AlphaFoldDB" id="A0A915PW64"/>
<reference evidence="2" key="1">
    <citation type="submission" date="2022-11" db="UniProtKB">
        <authorList>
            <consortium name="WormBaseParasite"/>
        </authorList>
    </citation>
    <scope>IDENTIFICATION</scope>
</reference>
<dbReference type="SUPFAM" id="SSF48371">
    <property type="entry name" value="ARM repeat"/>
    <property type="match status" value="1"/>
</dbReference>
<protein>
    <submittedName>
        <fullName evidence="2">Nucleotide exchange factor Fes1 domain-containing protein</fullName>
    </submittedName>
</protein>
<dbReference type="WBParaSite" id="sdigi.contig30.g2239.t1">
    <property type="protein sequence ID" value="sdigi.contig30.g2239.t1"/>
    <property type="gene ID" value="sdigi.contig30.g2239"/>
</dbReference>
<dbReference type="InterPro" id="IPR050693">
    <property type="entry name" value="Hsp70_NEF-Inhibitors"/>
</dbReference>
<dbReference type="PANTHER" id="PTHR19316:SF18">
    <property type="entry name" value="HSP70-BINDING PROTEIN 1"/>
    <property type="match status" value="1"/>
</dbReference>
<name>A0A915PW64_9BILA</name>
<dbReference type="InterPro" id="IPR011989">
    <property type="entry name" value="ARM-like"/>
</dbReference>